<evidence type="ECO:0000256" key="1">
    <source>
        <dbReference type="SAM" id="Phobius"/>
    </source>
</evidence>
<name>A0A9N8QPH7_9FLAO</name>
<protein>
    <recommendedName>
        <fullName evidence="4">Lipoprotein</fullName>
    </recommendedName>
</protein>
<organism evidence="2 3">
    <name type="scientific">Chryseobacterium aquaeductus</name>
    <dbReference type="NCBI Taxonomy" id="2675056"/>
    <lineage>
        <taxon>Bacteria</taxon>
        <taxon>Pseudomonadati</taxon>
        <taxon>Bacteroidota</taxon>
        <taxon>Flavobacteriia</taxon>
        <taxon>Flavobacteriales</taxon>
        <taxon>Weeksellaceae</taxon>
        <taxon>Chryseobacterium group</taxon>
        <taxon>Chryseobacterium</taxon>
    </lineage>
</organism>
<keyword evidence="3" id="KW-1185">Reference proteome</keyword>
<accession>A0A9N8QPH7</accession>
<evidence type="ECO:0008006" key="4">
    <source>
        <dbReference type="Google" id="ProtNLM"/>
    </source>
</evidence>
<dbReference type="RefSeq" id="WP_162086715.1">
    <property type="nucleotide sequence ID" value="NZ_CAJIMS010000001.1"/>
</dbReference>
<proteinExistence type="predicted"/>
<dbReference type="PROSITE" id="PS51257">
    <property type="entry name" value="PROKAR_LIPOPROTEIN"/>
    <property type="match status" value="1"/>
</dbReference>
<evidence type="ECO:0000313" key="2">
    <source>
        <dbReference type="EMBL" id="CAD7797356.1"/>
    </source>
</evidence>
<dbReference type="Proteomes" id="UP000662618">
    <property type="component" value="Unassembled WGS sequence"/>
</dbReference>
<gene>
    <name evidence="2" type="ORF">CHRY9390_00155</name>
</gene>
<reference evidence="2" key="1">
    <citation type="submission" date="2020-12" db="EMBL/GenBank/DDBJ databases">
        <authorList>
            <person name="Rodrigo-Torres L."/>
            <person name="Arahal R. D."/>
            <person name="Lucena T."/>
        </authorList>
    </citation>
    <scope>NUCLEOTIDE SEQUENCE</scope>
    <source>
        <strain evidence="2">CECT 9390</strain>
    </source>
</reference>
<dbReference type="AlphaFoldDB" id="A0A9N8QPH7"/>
<dbReference type="EMBL" id="CAJIMS010000001">
    <property type="protein sequence ID" value="CAD7797356.1"/>
    <property type="molecule type" value="Genomic_DNA"/>
</dbReference>
<keyword evidence="1" id="KW-1133">Transmembrane helix</keyword>
<keyword evidence="1" id="KW-0472">Membrane</keyword>
<keyword evidence="1" id="KW-0812">Transmembrane</keyword>
<feature type="transmembrane region" description="Helical" evidence="1">
    <location>
        <begin position="140"/>
        <end position="160"/>
    </location>
</feature>
<sequence>MQKYLYLIIITFSLTSCYTYQRKKHADVPPENGQNTKKTAVDSNISEAQMKEKAAGAQNKPLQQKVTEQGSLPVNIQTALQPTKNYKIKVDGRAYKVIVDKWKGDSLVAHPVSKPEVILKFHKNQIDPEAIAEKRFSQPIADIITVVAYGGIGVGIWMLLR</sequence>
<evidence type="ECO:0000313" key="3">
    <source>
        <dbReference type="Proteomes" id="UP000662618"/>
    </source>
</evidence>
<comment type="caution">
    <text evidence="2">The sequence shown here is derived from an EMBL/GenBank/DDBJ whole genome shotgun (WGS) entry which is preliminary data.</text>
</comment>